<keyword evidence="2 8" id="KW-0255">Endonuclease</keyword>
<reference evidence="8 9" key="1">
    <citation type="submission" date="2017-11" db="EMBL/GenBank/DDBJ databases">
        <title>Infants hospitalized years apart are colonized by the same room-sourced microbial strains.</title>
        <authorList>
            <person name="Brooks B."/>
            <person name="Olm M.R."/>
            <person name="Firek B.A."/>
            <person name="Baker R."/>
            <person name="Thomas B.C."/>
            <person name="Morowitz M.J."/>
            <person name="Banfield J.F."/>
        </authorList>
    </citation>
    <scope>NUCLEOTIDE SEQUENCE [LARGE SCALE GENOMIC DNA]</scope>
    <source>
        <strain evidence="8">S2_009_000_R2_76</strain>
    </source>
</reference>
<evidence type="ECO:0000256" key="4">
    <source>
        <dbReference type="ARBA" id="ARBA00022801"/>
    </source>
</evidence>
<dbReference type="SUPFAM" id="SSF52980">
    <property type="entry name" value="Restriction endonuclease-like"/>
    <property type="match status" value="1"/>
</dbReference>
<dbReference type="NCBIfam" id="TIGR00632">
    <property type="entry name" value="vsr"/>
    <property type="match status" value="1"/>
</dbReference>
<dbReference type="InterPro" id="IPR004603">
    <property type="entry name" value="DNA_mismatch_endonuc_vsr"/>
</dbReference>
<evidence type="ECO:0000313" key="8">
    <source>
        <dbReference type="EMBL" id="PZP52089.1"/>
    </source>
</evidence>
<dbReference type="InterPro" id="IPR011335">
    <property type="entry name" value="Restrct_endonuc-II-like"/>
</dbReference>
<evidence type="ECO:0000313" key="9">
    <source>
        <dbReference type="Proteomes" id="UP000249645"/>
    </source>
</evidence>
<evidence type="ECO:0000256" key="3">
    <source>
        <dbReference type="ARBA" id="ARBA00022763"/>
    </source>
</evidence>
<dbReference type="GO" id="GO:0004519">
    <property type="term" value="F:endonuclease activity"/>
    <property type="evidence" value="ECO:0007669"/>
    <property type="project" value="UniProtKB-KW"/>
</dbReference>
<comment type="similarity">
    <text evidence="6">Belongs to the Vsr family.</text>
</comment>
<dbReference type="GO" id="GO:0016787">
    <property type="term" value="F:hydrolase activity"/>
    <property type="evidence" value="ECO:0007669"/>
    <property type="project" value="UniProtKB-KW"/>
</dbReference>
<dbReference type="Pfam" id="PF03852">
    <property type="entry name" value="Vsr"/>
    <property type="match status" value="1"/>
</dbReference>
<name>A0A2W5HEE5_9SPHI</name>
<sequence>MSKIRAQNTKPEIALRKGMWNMGIRYRIHSKDLPGRPDIFIKKYKLAIFIDGEFWHGFDWDVSKLRLKTRKEFWIDKIETNIKRDQLANENLQKLGYTVFRFWSHDIAKNLGACLYQIQQYIQCIENKGIIS</sequence>
<dbReference type="EMBL" id="QFOI01000013">
    <property type="protein sequence ID" value="PZP52089.1"/>
    <property type="molecule type" value="Genomic_DNA"/>
</dbReference>
<evidence type="ECO:0000259" key="7">
    <source>
        <dbReference type="Pfam" id="PF04480"/>
    </source>
</evidence>
<evidence type="ECO:0000256" key="5">
    <source>
        <dbReference type="ARBA" id="ARBA00023204"/>
    </source>
</evidence>
<dbReference type="GO" id="GO:0006298">
    <property type="term" value="P:mismatch repair"/>
    <property type="evidence" value="ECO:0007669"/>
    <property type="project" value="InterPro"/>
</dbReference>
<dbReference type="Gene3D" id="3.40.960.10">
    <property type="entry name" value="VSR Endonuclease"/>
    <property type="match status" value="1"/>
</dbReference>
<protein>
    <submittedName>
        <fullName evidence="8">Very short patch repair endonuclease</fullName>
    </submittedName>
</protein>
<evidence type="ECO:0000256" key="1">
    <source>
        <dbReference type="ARBA" id="ARBA00022722"/>
    </source>
</evidence>
<feature type="domain" description="DUF559" evidence="7">
    <location>
        <begin position="82"/>
        <end position="122"/>
    </location>
</feature>
<accession>A0A2W5HEE5</accession>
<proteinExistence type="inferred from homology"/>
<organism evidence="8 9">
    <name type="scientific">Pseudopedobacter saltans</name>
    <dbReference type="NCBI Taxonomy" id="151895"/>
    <lineage>
        <taxon>Bacteria</taxon>
        <taxon>Pseudomonadati</taxon>
        <taxon>Bacteroidota</taxon>
        <taxon>Sphingobacteriia</taxon>
        <taxon>Sphingobacteriales</taxon>
        <taxon>Sphingobacteriaceae</taxon>
        <taxon>Pseudopedobacter</taxon>
    </lineage>
</organism>
<dbReference type="Proteomes" id="UP000249645">
    <property type="component" value="Unassembled WGS sequence"/>
</dbReference>
<keyword evidence="3" id="KW-0227">DNA damage</keyword>
<evidence type="ECO:0000256" key="2">
    <source>
        <dbReference type="ARBA" id="ARBA00022759"/>
    </source>
</evidence>
<dbReference type="AlphaFoldDB" id="A0A2W5HEE5"/>
<comment type="caution">
    <text evidence="8">The sequence shown here is derived from an EMBL/GenBank/DDBJ whole genome shotgun (WGS) entry which is preliminary data.</text>
</comment>
<gene>
    <name evidence="8" type="ORF">DI598_01590</name>
</gene>
<evidence type="ECO:0000256" key="6">
    <source>
        <dbReference type="ARBA" id="ARBA00029466"/>
    </source>
</evidence>
<dbReference type="InterPro" id="IPR007569">
    <property type="entry name" value="DUF559"/>
</dbReference>
<keyword evidence="1" id="KW-0540">Nuclease</keyword>
<dbReference type="CDD" id="cd00221">
    <property type="entry name" value="Vsr"/>
    <property type="match status" value="1"/>
</dbReference>
<keyword evidence="5" id="KW-0234">DNA repair</keyword>
<dbReference type="Pfam" id="PF04480">
    <property type="entry name" value="DUF559"/>
    <property type="match status" value="1"/>
</dbReference>
<keyword evidence="4" id="KW-0378">Hydrolase</keyword>